<dbReference type="Proteomes" id="UP001189429">
    <property type="component" value="Unassembled WGS sequence"/>
</dbReference>
<organism evidence="2 3">
    <name type="scientific">Prorocentrum cordatum</name>
    <dbReference type="NCBI Taxonomy" id="2364126"/>
    <lineage>
        <taxon>Eukaryota</taxon>
        <taxon>Sar</taxon>
        <taxon>Alveolata</taxon>
        <taxon>Dinophyceae</taxon>
        <taxon>Prorocentrales</taxon>
        <taxon>Prorocentraceae</taxon>
        <taxon>Prorocentrum</taxon>
    </lineage>
</organism>
<gene>
    <name evidence="2" type="ORF">PCOR1329_LOCUS11773</name>
</gene>
<comment type="caution">
    <text evidence="2">The sequence shown here is derived from an EMBL/GenBank/DDBJ whole genome shotgun (WGS) entry which is preliminary data.</text>
</comment>
<evidence type="ECO:0000256" key="1">
    <source>
        <dbReference type="SAM" id="MobiDB-lite"/>
    </source>
</evidence>
<feature type="region of interest" description="Disordered" evidence="1">
    <location>
        <begin position="1"/>
        <end position="24"/>
    </location>
</feature>
<reference evidence="2" key="1">
    <citation type="submission" date="2023-10" db="EMBL/GenBank/DDBJ databases">
        <authorList>
            <person name="Chen Y."/>
            <person name="Shah S."/>
            <person name="Dougan E. K."/>
            <person name="Thang M."/>
            <person name="Chan C."/>
        </authorList>
    </citation>
    <scope>NUCLEOTIDE SEQUENCE [LARGE SCALE GENOMIC DNA]</scope>
</reference>
<keyword evidence="3" id="KW-1185">Reference proteome</keyword>
<protein>
    <submittedName>
        <fullName evidence="2">Uncharacterized protein</fullName>
    </submittedName>
</protein>
<name>A0ABN9QGP9_9DINO</name>
<evidence type="ECO:0000313" key="2">
    <source>
        <dbReference type="EMBL" id="CAK0805174.1"/>
    </source>
</evidence>
<feature type="compositionally biased region" description="Gly residues" evidence="1">
    <location>
        <begin position="12"/>
        <end position="24"/>
    </location>
</feature>
<proteinExistence type="predicted"/>
<sequence>MAAVAASMPSFGLGGPGAKGGGLPGMLGGLSLPGLPPPGADPKAAAMAMLAKAGAGGPPGLAAMPQVVMPKSAMAAGSTPKGGGVPAP</sequence>
<accession>A0ABN9QGP9</accession>
<evidence type="ECO:0000313" key="3">
    <source>
        <dbReference type="Proteomes" id="UP001189429"/>
    </source>
</evidence>
<dbReference type="EMBL" id="CAUYUJ010003401">
    <property type="protein sequence ID" value="CAK0805174.1"/>
    <property type="molecule type" value="Genomic_DNA"/>
</dbReference>